<accession>A0A9D4ISQ7</accession>
<dbReference type="Proteomes" id="UP000828390">
    <property type="component" value="Unassembled WGS sequence"/>
</dbReference>
<gene>
    <name evidence="1" type="ORF">DPMN_161561</name>
</gene>
<organism evidence="1 2">
    <name type="scientific">Dreissena polymorpha</name>
    <name type="common">Zebra mussel</name>
    <name type="synonym">Mytilus polymorpha</name>
    <dbReference type="NCBI Taxonomy" id="45954"/>
    <lineage>
        <taxon>Eukaryota</taxon>
        <taxon>Metazoa</taxon>
        <taxon>Spiralia</taxon>
        <taxon>Lophotrochozoa</taxon>
        <taxon>Mollusca</taxon>
        <taxon>Bivalvia</taxon>
        <taxon>Autobranchia</taxon>
        <taxon>Heteroconchia</taxon>
        <taxon>Euheterodonta</taxon>
        <taxon>Imparidentia</taxon>
        <taxon>Neoheterodontei</taxon>
        <taxon>Myida</taxon>
        <taxon>Dreissenoidea</taxon>
        <taxon>Dreissenidae</taxon>
        <taxon>Dreissena</taxon>
    </lineage>
</organism>
<evidence type="ECO:0000313" key="1">
    <source>
        <dbReference type="EMBL" id="KAH3783619.1"/>
    </source>
</evidence>
<comment type="caution">
    <text evidence="1">The sequence shown here is derived from an EMBL/GenBank/DDBJ whole genome shotgun (WGS) entry which is preliminary data.</text>
</comment>
<proteinExistence type="predicted"/>
<sequence length="112" mass="12389">MTDPSNWFVLKNFKCPAAGCTNKEGYSWNCPAHGSQYYINGLGKIRCGNGCYENICQVPWTCPHSFHNGGNNTGSDLESMVFSLSLNVTLMREAGAQWTSALITELGRQYAR</sequence>
<dbReference type="AlphaFoldDB" id="A0A9D4ISQ7"/>
<evidence type="ECO:0000313" key="2">
    <source>
        <dbReference type="Proteomes" id="UP000828390"/>
    </source>
</evidence>
<protein>
    <submittedName>
        <fullName evidence="1">Uncharacterized protein</fullName>
    </submittedName>
</protein>
<reference evidence="1" key="1">
    <citation type="journal article" date="2019" name="bioRxiv">
        <title>The Genome of the Zebra Mussel, Dreissena polymorpha: A Resource for Invasive Species Research.</title>
        <authorList>
            <person name="McCartney M.A."/>
            <person name="Auch B."/>
            <person name="Kono T."/>
            <person name="Mallez S."/>
            <person name="Zhang Y."/>
            <person name="Obille A."/>
            <person name="Becker A."/>
            <person name="Abrahante J.E."/>
            <person name="Garbe J."/>
            <person name="Badalamenti J.P."/>
            <person name="Herman A."/>
            <person name="Mangelson H."/>
            <person name="Liachko I."/>
            <person name="Sullivan S."/>
            <person name="Sone E.D."/>
            <person name="Koren S."/>
            <person name="Silverstein K.A.T."/>
            <person name="Beckman K.B."/>
            <person name="Gohl D.M."/>
        </authorList>
    </citation>
    <scope>NUCLEOTIDE SEQUENCE</scope>
    <source>
        <strain evidence="1">Duluth1</strain>
        <tissue evidence="1">Whole animal</tissue>
    </source>
</reference>
<dbReference type="EMBL" id="JAIWYP010000008">
    <property type="protein sequence ID" value="KAH3783619.1"/>
    <property type="molecule type" value="Genomic_DNA"/>
</dbReference>
<name>A0A9D4ISQ7_DREPO</name>
<reference evidence="1" key="2">
    <citation type="submission" date="2020-11" db="EMBL/GenBank/DDBJ databases">
        <authorList>
            <person name="McCartney M.A."/>
            <person name="Auch B."/>
            <person name="Kono T."/>
            <person name="Mallez S."/>
            <person name="Becker A."/>
            <person name="Gohl D.M."/>
            <person name="Silverstein K.A.T."/>
            <person name="Koren S."/>
            <person name="Bechman K.B."/>
            <person name="Herman A."/>
            <person name="Abrahante J.E."/>
            <person name="Garbe J."/>
        </authorList>
    </citation>
    <scope>NUCLEOTIDE SEQUENCE</scope>
    <source>
        <strain evidence="1">Duluth1</strain>
        <tissue evidence="1">Whole animal</tissue>
    </source>
</reference>
<keyword evidence="2" id="KW-1185">Reference proteome</keyword>